<dbReference type="Proteomes" id="UP001596547">
    <property type="component" value="Unassembled WGS sequence"/>
</dbReference>
<reference evidence="2 3" key="1">
    <citation type="journal article" date="2019" name="Int. J. Syst. Evol. Microbiol.">
        <title>The Global Catalogue of Microorganisms (GCM) 10K type strain sequencing project: providing services to taxonomists for standard genome sequencing and annotation.</title>
        <authorList>
            <consortium name="The Broad Institute Genomics Platform"/>
            <consortium name="The Broad Institute Genome Sequencing Center for Infectious Disease"/>
            <person name="Wu L."/>
            <person name="Ma J."/>
        </authorList>
    </citation>
    <scope>NUCLEOTIDE SEQUENCE [LARGE SCALE GENOMIC DNA]</scope>
    <source>
        <strain evidence="2 3">PSR21</strain>
    </source>
</reference>
<dbReference type="InterPro" id="IPR018720">
    <property type="entry name" value="DUF2249"/>
</dbReference>
<dbReference type="GeneID" id="79317467"/>
<sequence>MPRLDVREIPPPERHSRIFELFDEMSAGETLEIVNDHEPKPLFYQMKAEVDAFDAENYRVERNGPTEFVARFPKR</sequence>
<organism evidence="2 3">
    <name type="scientific">Halomarina halobia</name>
    <dbReference type="NCBI Taxonomy" id="3033386"/>
    <lineage>
        <taxon>Archaea</taxon>
        <taxon>Methanobacteriati</taxon>
        <taxon>Methanobacteriota</taxon>
        <taxon>Stenosarchaea group</taxon>
        <taxon>Halobacteria</taxon>
        <taxon>Halobacteriales</taxon>
        <taxon>Natronomonadaceae</taxon>
        <taxon>Halomarina</taxon>
    </lineage>
</organism>
<dbReference type="InterPro" id="IPR036868">
    <property type="entry name" value="TusA-like_sf"/>
</dbReference>
<dbReference type="RefSeq" id="WP_276305852.1">
    <property type="nucleotide sequence ID" value="NZ_CP119993.1"/>
</dbReference>
<accession>A0ABD6ADU5</accession>
<dbReference type="Pfam" id="PF10006">
    <property type="entry name" value="DUF2249"/>
    <property type="match status" value="1"/>
</dbReference>
<keyword evidence="3" id="KW-1185">Reference proteome</keyword>
<gene>
    <name evidence="2" type="ORF">ACFQPE_16370</name>
</gene>
<comment type="caution">
    <text evidence="2">The sequence shown here is derived from an EMBL/GenBank/DDBJ whole genome shotgun (WGS) entry which is preliminary data.</text>
</comment>
<dbReference type="AlphaFoldDB" id="A0ABD6ADU5"/>
<evidence type="ECO:0000259" key="1">
    <source>
        <dbReference type="Pfam" id="PF10006"/>
    </source>
</evidence>
<dbReference type="EMBL" id="JBHTBF010000003">
    <property type="protein sequence ID" value="MFC7318356.1"/>
    <property type="molecule type" value="Genomic_DNA"/>
</dbReference>
<evidence type="ECO:0000313" key="2">
    <source>
        <dbReference type="EMBL" id="MFC7318356.1"/>
    </source>
</evidence>
<protein>
    <submittedName>
        <fullName evidence="2">DUF2249 domain-containing protein</fullName>
    </submittedName>
</protein>
<name>A0ABD6ADU5_9EURY</name>
<dbReference type="SUPFAM" id="SSF64307">
    <property type="entry name" value="SirA-like"/>
    <property type="match status" value="1"/>
</dbReference>
<evidence type="ECO:0000313" key="3">
    <source>
        <dbReference type="Proteomes" id="UP001596547"/>
    </source>
</evidence>
<proteinExistence type="predicted"/>
<feature type="domain" description="DUF2249" evidence="1">
    <location>
        <begin position="4"/>
        <end position="74"/>
    </location>
</feature>